<dbReference type="SMART" id="SM00387">
    <property type="entry name" value="HATPase_c"/>
    <property type="match status" value="1"/>
</dbReference>
<accession>A0ABU8WQ81</accession>
<name>A0ABU8WQ81_9BURK</name>
<proteinExistence type="predicted"/>
<dbReference type="EMBL" id="JBBKZT010000011">
    <property type="protein sequence ID" value="MEJ8849564.1"/>
    <property type="molecule type" value="Genomic_DNA"/>
</dbReference>
<evidence type="ECO:0000256" key="2">
    <source>
        <dbReference type="ARBA" id="ARBA00012438"/>
    </source>
</evidence>
<dbReference type="CDD" id="cd16917">
    <property type="entry name" value="HATPase_UhpB-NarQ-NarX-like"/>
    <property type="match status" value="1"/>
</dbReference>
<dbReference type="InterPro" id="IPR036890">
    <property type="entry name" value="HATPase_C_sf"/>
</dbReference>
<evidence type="ECO:0000256" key="4">
    <source>
        <dbReference type="ARBA" id="ARBA00022777"/>
    </source>
</evidence>
<dbReference type="Proteomes" id="UP001385892">
    <property type="component" value="Unassembled WGS sequence"/>
</dbReference>
<dbReference type="RefSeq" id="WP_340344696.1">
    <property type="nucleotide sequence ID" value="NZ_JBBKZT010000011.1"/>
</dbReference>
<feature type="transmembrane region" description="Helical" evidence="6">
    <location>
        <begin position="199"/>
        <end position="220"/>
    </location>
</feature>
<dbReference type="InterPro" id="IPR008979">
    <property type="entry name" value="Galactose-bd-like_sf"/>
</dbReference>
<keyword evidence="6" id="KW-1133">Transmembrane helix</keyword>
<dbReference type="SUPFAM" id="SSF55874">
    <property type="entry name" value="ATPase domain of HSP90 chaperone/DNA topoisomerase II/histidine kinase"/>
    <property type="match status" value="1"/>
</dbReference>
<keyword evidence="5" id="KW-0902">Two-component regulatory system</keyword>
<keyword evidence="6" id="KW-0812">Transmembrane</keyword>
<evidence type="ECO:0000313" key="8">
    <source>
        <dbReference type="EMBL" id="MEJ8849564.1"/>
    </source>
</evidence>
<keyword evidence="3" id="KW-0808">Transferase</keyword>
<dbReference type="Pfam" id="PF02518">
    <property type="entry name" value="HATPase_c"/>
    <property type="match status" value="1"/>
</dbReference>
<dbReference type="SUPFAM" id="SSF49785">
    <property type="entry name" value="Galactose-binding domain-like"/>
    <property type="match status" value="1"/>
</dbReference>
<organism evidence="8 9">
    <name type="scientific">Variovorax rhizosphaerae</name>
    <dbReference type="NCBI Taxonomy" id="1836200"/>
    <lineage>
        <taxon>Bacteria</taxon>
        <taxon>Pseudomonadati</taxon>
        <taxon>Pseudomonadota</taxon>
        <taxon>Betaproteobacteria</taxon>
        <taxon>Burkholderiales</taxon>
        <taxon>Comamonadaceae</taxon>
        <taxon>Variovorax</taxon>
    </lineage>
</organism>
<dbReference type="EC" id="2.7.13.3" evidence="2"/>
<dbReference type="PANTHER" id="PTHR24421">
    <property type="entry name" value="NITRATE/NITRITE SENSOR PROTEIN NARX-RELATED"/>
    <property type="match status" value="1"/>
</dbReference>
<comment type="caution">
    <text evidence="8">The sequence shown here is derived from an EMBL/GenBank/DDBJ whole genome shotgun (WGS) entry which is preliminary data.</text>
</comment>
<feature type="transmembrane region" description="Helical" evidence="6">
    <location>
        <begin position="170"/>
        <end position="187"/>
    </location>
</feature>
<dbReference type="InterPro" id="IPR050482">
    <property type="entry name" value="Sensor_HK_TwoCompSys"/>
</dbReference>
<dbReference type="InterPro" id="IPR003594">
    <property type="entry name" value="HATPase_dom"/>
</dbReference>
<keyword evidence="4 8" id="KW-0418">Kinase</keyword>
<keyword evidence="9" id="KW-1185">Reference proteome</keyword>
<protein>
    <recommendedName>
        <fullName evidence="2">histidine kinase</fullName>
        <ecNumber evidence="2">2.7.13.3</ecNumber>
    </recommendedName>
</protein>
<evidence type="ECO:0000256" key="1">
    <source>
        <dbReference type="ARBA" id="ARBA00000085"/>
    </source>
</evidence>
<dbReference type="Gene3D" id="3.30.565.10">
    <property type="entry name" value="Histidine kinase-like ATPase, C-terminal domain"/>
    <property type="match status" value="1"/>
</dbReference>
<dbReference type="GO" id="GO:0016301">
    <property type="term" value="F:kinase activity"/>
    <property type="evidence" value="ECO:0007669"/>
    <property type="project" value="UniProtKB-KW"/>
</dbReference>
<evidence type="ECO:0000259" key="7">
    <source>
        <dbReference type="SMART" id="SM00387"/>
    </source>
</evidence>
<evidence type="ECO:0000256" key="3">
    <source>
        <dbReference type="ARBA" id="ARBA00022679"/>
    </source>
</evidence>
<feature type="domain" description="Histidine kinase/HSP90-like ATPase" evidence="7">
    <location>
        <begin position="458"/>
        <end position="551"/>
    </location>
</feature>
<gene>
    <name evidence="8" type="ORF">WKW82_23140</name>
</gene>
<evidence type="ECO:0000256" key="5">
    <source>
        <dbReference type="ARBA" id="ARBA00023012"/>
    </source>
</evidence>
<dbReference type="Gene3D" id="2.60.120.260">
    <property type="entry name" value="Galactose-binding domain-like"/>
    <property type="match status" value="1"/>
</dbReference>
<keyword evidence="6" id="KW-0472">Membrane</keyword>
<sequence>MADDASPPPEDRSWADVRLPDNWSRSRRQTEGIGWYRIPLDLATGAPARLGILVPRLSMNGEIFVNGQRVLSGGRLTDPVTRNWNTPFFVEVPTALLRPGANVLDIRLFAYRNSNGGLGWVYWGEAGSLQARGASLYALHVKGAVLSFAVAVVAAFIGIATWVRMNREPIYGLFGLAMIAWAVRYTNYFVQDAPFNATAYAVLVHSAQGWFFIFFTPFLLRLSKLRWPTLEWTLLGMAIVGTGCIYAAFQGWMALGLVIGLWMCVWVPGSAVLLAISARNAYRSRTTSAVLAGIVAWVYVPLTVRDLLITSDLISFDSSYISHYVGVPLALLIAWMVIDRLVESAQAAAKSELARAHAASEERQRITQDMHDGLGLQLNAALRVVERGHSDRNTVTDLLRSCLDELRLIVDSSAAHAGEFLPLLASLRIHQQSRLERIGIHIRWQMEAFPADLVLPPGMKTQVLRIVQEAINNTIKHAGATLIEFRTISSPRPARIVFEVRDNGTGFRVDAGHAGHGLSGMHRRALAAGVELAIDSGAGGTTIRIDLPDLRAQPLQHDGSPAAR</sequence>
<evidence type="ECO:0000256" key="6">
    <source>
        <dbReference type="SAM" id="Phobius"/>
    </source>
</evidence>
<feature type="transmembrane region" description="Helical" evidence="6">
    <location>
        <begin position="232"/>
        <end position="249"/>
    </location>
</feature>
<feature type="transmembrane region" description="Helical" evidence="6">
    <location>
        <begin position="255"/>
        <end position="276"/>
    </location>
</feature>
<feature type="transmembrane region" description="Helical" evidence="6">
    <location>
        <begin position="288"/>
        <end position="308"/>
    </location>
</feature>
<reference evidence="8 9" key="1">
    <citation type="submission" date="2024-03" db="EMBL/GenBank/DDBJ databases">
        <title>Novel species of the genus Variovorax.</title>
        <authorList>
            <person name="Liu Q."/>
            <person name="Xin Y.-H."/>
        </authorList>
    </citation>
    <scope>NUCLEOTIDE SEQUENCE [LARGE SCALE GENOMIC DNA]</scope>
    <source>
        <strain evidence="8 9">KACC 18900</strain>
    </source>
</reference>
<evidence type="ECO:0000313" key="9">
    <source>
        <dbReference type="Proteomes" id="UP001385892"/>
    </source>
</evidence>
<feature type="transmembrane region" description="Helical" evidence="6">
    <location>
        <begin position="320"/>
        <end position="338"/>
    </location>
</feature>
<feature type="transmembrane region" description="Helical" evidence="6">
    <location>
        <begin position="144"/>
        <end position="163"/>
    </location>
</feature>
<dbReference type="PANTHER" id="PTHR24421:SF10">
    <property type="entry name" value="NITRATE_NITRITE SENSOR PROTEIN NARQ"/>
    <property type="match status" value="1"/>
</dbReference>
<comment type="catalytic activity">
    <reaction evidence="1">
        <text>ATP + protein L-histidine = ADP + protein N-phospho-L-histidine.</text>
        <dbReference type="EC" id="2.7.13.3"/>
    </reaction>
</comment>